<organism evidence="8">
    <name type="scientific">hydrothermal vent metagenome</name>
    <dbReference type="NCBI Taxonomy" id="652676"/>
    <lineage>
        <taxon>unclassified sequences</taxon>
        <taxon>metagenomes</taxon>
        <taxon>ecological metagenomes</taxon>
    </lineage>
</organism>
<dbReference type="GO" id="GO:0009425">
    <property type="term" value="C:bacterial-type flagellum basal body"/>
    <property type="evidence" value="ECO:0007669"/>
    <property type="project" value="InterPro"/>
</dbReference>
<dbReference type="EMBL" id="UOFO01000070">
    <property type="protein sequence ID" value="VAW85358.1"/>
    <property type="molecule type" value="Genomic_DNA"/>
</dbReference>
<comment type="subcellular location">
    <subcellularLocation>
        <location evidence="1">Cell membrane</location>
        <topology evidence="1">Single-pass membrane protein</topology>
    </subcellularLocation>
</comment>
<proteinExistence type="predicted"/>
<dbReference type="PANTHER" id="PTHR35091:SF2">
    <property type="entry name" value="FLAGELLAR PROTEIN FLIL"/>
    <property type="match status" value="1"/>
</dbReference>
<evidence type="ECO:0000256" key="5">
    <source>
        <dbReference type="ARBA" id="ARBA00022779"/>
    </source>
</evidence>
<evidence type="ECO:0008006" key="9">
    <source>
        <dbReference type="Google" id="ProtNLM"/>
    </source>
</evidence>
<evidence type="ECO:0000256" key="6">
    <source>
        <dbReference type="ARBA" id="ARBA00022989"/>
    </source>
</evidence>
<keyword evidence="2" id="KW-1003">Cell membrane</keyword>
<keyword evidence="6" id="KW-1133">Transmembrane helix</keyword>
<sequence length="138" mass="15774">MINFFKQQHTIPLLVIVLLCHTPSIFAIEDTEESLAYVSLDSPLVVNIFSQDSVHFMQVNTDFQLKDASLAPIFELHMAAVKHSLMLLFSEKRFFEMKTIKGKLQLRKDALKAVQQVMLDKTGNTTVKNIFFTSLILQ</sequence>
<evidence type="ECO:0000256" key="3">
    <source>
        <dbReference type="ARBA" id="ARBA00022500"/>
    </source>
</evidence>
<gene>
    <name evidence="8" type="ORF">MNBD_GAMMA16-1644</name>
</gene>
<evidence type="ECO:0000256" key="2">
    <source>
        <dbReference type="ARBA" id="ARBA00022475"/>
    </source>
</evidence>
<protein>
    <recommendedName>
        <fullName evidence="9">Flagellar protein FliL</fullName>
    </recommendedName>
</protein>
<dbReference type="GO" id="GO:0006935">
    <property type="term" value="P:chemotaxis"/>
    <property type="evidence" value="ECO:0007669"/>
    <property type="project" value="UniProtKB-KW"/>
</dbReference>
<keyword evidence="7" id="KW-0472">Membrane</keyword>
<keyword evidence="4" id="KW-0812">Transmembrane</keyword>
<evidence type="ECO:0000256" key="4">
    <source>
        <dbReference type="ARBA" id="ARBA00022692"/>
    </source>
</evidence>
<evidence type="ECO:0000313" key="8">
    <source>
        <dbReference type="EMBL" id="VAW85358.1"/>
    </source>
</evidence>
<dbReference type="GO" id="GO:0005886">
    <property type="term" value="C:plasma membrane"/>
    <property type="evidence" value="ECO:0007669"/>
    <property type="project" value="UniProtKB-SubCell"/>
</dbReference>
<dbReference type="GO" id="GO:0071978">
    <property type="term" value="P:bacterial-type flagellum-dependent swarming motility"/>
    <property type="evidence" value="ECO:0007669"/>
    <property type="project" value="TreeGrafter"/>
</dbReference>
<dbReference type="PANTHER" id="PTHR35091">
    <property type="entry name" value="FLAGELLAR PROTEIN FLIL"/>
    <property type="match status" value="1"/>
</dbReference>
<reference evidence="8" key="1">
    <citation type="submission" date="2018-06" db="EMBL/GenBank/DDBJ databases">
        <authorList>
            <person name="Zhirakovskaya E."/>
        </authorList>
    </citation>
    <scope>NUCLEOTIDE SEQUENCE</scope>
</reference>
<dbReference type="Pfam" id="PF03748">
    <property type="entry name" value="FliL"/>
    <property type="match status" value="1"/>
</dbReference>
<keyword evidence="5" id="KW-0283">Flagellar rotation</keyword>
<dbReference type="InterPro" id="IPR005503">
    <property type="entry name" value="FliL"/>
</dbReference>
<accession>A0A3B0YWG1</accession>
<evidence type="ECO:0000256" key="7">
    <source>
        <dbReference type="ARBA" id="ARBA00023136"/>
    </source>
</evidence>
<keyword evidence="3" id="KW-0145">Chemotaxis</keyword>
<evidence type="ECO:0000256" key="1">
    <source>
        <dbReference type="ARBA" id="ARBA00004162"/>
    </source>
</evidence>
<dbReference type="AlphaFoldDB" id="A0A3B0YWG1"/>
<name>A0A3B0YWG1_9ZZZZ</name>